<name>A0A9P9CY16_9PLEO</name>
<organism evidence="2 3">
    <name type="scientific">Dendryphion nanum</name>
    <dbReference type="NCBI Taxonomy" id="256645"/>
    <lineage>
        <taxon>Eukaryota</taxon>
        <taxon>Fungi</taxon>
        <taxon>Dikarya</taxon>
        <taxon>Ascomycota</taxon>
        <taxon>Pezizomycotina</taxon>
        <taxon>Dothideomycetes</taxon>
        <taxon>Pleosporomycetidae</taxon>
        <taxon>Pleosporales</taxon>
        <taxon>Torulaceae</taxon>
        <taxon>Dendryphion</taxon>
    </lineage>
</organism>
<protein>
    <submittedName>
        <fullName evidence="2">Uncharacterized protein</fullName>
    </submittedName>
</protein>
<gene>
    <name evidence="2" type="ORF">B0J11DRAFT_545392</name>
</gene>
<dbReference type="Pfam" id="PF11913">
    <property type="entry name" value="DUF3431"/>
    <property type="match status" value="1"/>
</dbReference>
<dbReference type="PANTHER" id="PTHR37490">
    <property type="entry name" value="EXPRESSED PROTEIN"/>
    <property type="match status" value="1"/>
</dbReference>
<dbReference type="PANTHER" id="PTHR37490:SF2">
    <property type="match status" value="1"/>
</dbReference>
<sequence>MARSRIQLLAAAAILTLTIGFLFSQIGGTAKTWSFRHQSAEEGSGYPYVKPSPLPWHPPRPNHVPSNSSTPAHAPPPPPPESDRIVVLTTLENEDLSWLSNSFSSWQNATFILPSSFARLHANGHRTDKGRIVNAYLTYIIENYYTLPSTIVFLNLIPNDEGSSFNPMVSPSLDRQKALKDLSIPYIQKEGFANLRCIARSTCTHTILPFRTPSDEFRTLEVAMPYAWKELFKNDQVPEQLGTPCCGEFAVSKGQVQKRGVEEYVRFWEWLNRTSMDDDTAGKVLEFLWHVIFGREAVYCPEAGDCECKVYGRCS</sequence>
<feature type="region of interest" description="Disordered" evidence="1">
    <location>
        <begin position="57"/>
        <end position="83"/>
    </location>
</feature>
<evidence type="ECO:0000256" key="1">
    <source>
        <dbReference type="SAM" id="MobiDB-lite"/>
    </source>
</evidence>
<dbReference type="AlphaFoldDB" id="A0A9P9CY16"/>
<dbReference type="EMBL" id="JAGMWT010000034">
    <property type="protein sequence ID" value="KAH7109089.1"/>
    <property type="molecule type" value="Genomic_DNA"/>
</dbReference>
<dbReference type="OrthoDB" id="426718at2759"/>
<evidence type="ECO:0000313" key="3">
    <source>
        <dbReference type="Proteomes" id="UP000700596"/>
    </source>
</evidence>
<dbReference type="Proteomes" id="UP000700596">
    <property type="component" value="Unassembled WGS sequence"/>
</dbReference>
<accession>A0A9P9CY16</accession>
<dbReference type="InterPro" id="IPR021838">
    <property type="entry name" value="DUF3431"/>
</dbReference>
<evidence type="ECO:0000313" key="2">
    <source>
        <dbReference type="EMBL" id="KAH7109089.1"/>
    </source>
</evidence>
<proteinExistence type="predicted"/>
<reference evidence="2" key="1">
    <citation type="journal article" date="2021" name="Nat. Commun.">
        <title>Genetic determinants of endophytism in the Arabidopsis root mycobiome.</title>
        <authorList>
            <person name="Mesny F."/>
            <person name="Miyauchi S."/>
            <person name="Thiergart T."/>
            <person name="Pickel B."/>
            <person name="Atanasova L."/>
            <person name="Karlsson M."/>
            <person name="Huettel B."/>
            <person name="Barry K.W."/>
            <person name="Haridas S."/>
            <person name="Chen C."/>
            <person name="Bauer D."/>
            <person name="Andreopoulos W."/>
            <person name="Pangilinan J."/>
            <person name="LaButti K."/>
            <person name="Riley R."/>
            <person name="Lipzen A."/>
            <person name="Clum A."/>
            <person name="Drula E."/>
            <person name="Henrissat B."/>
            <person name="Kohler A."/>
            <person name="Grigoriev I.V."/>
            <person name="Martin F.M."/>
            <person name="Hacquard S."/>
        </authorList>
    </citation>
    <scope>NUCLEOTIDE SEQUENCE</scope>
    <source>
        <strain evidence="2">MPI-CAGE-CH-0243</strain>
    </source>
</reference>
<comment type="caution">
    <text evidence="2">The sequence shown here is derived from an EMBL/GenBank/DDBJ whole genome shotgun (WGS) entry which is preliminary data.</text>
</comment>
<keyword evidence="3" id="KW-1185">Reference proteome</keyword>